<sequence>MRLFTCSAFYLLMYSAVYGIDRNDFDLNMHFVKRYRSQEQKELYEVLEAINRALVYLQSVTDIINLDGVLGTRVVQTRIEAYLVRYATQMPTQMINILSSIHELACQVGDAGASTVAMKTPHYYEVAGFMMKPSTLKKYFPIRPLKTSEPWTYDPNLDNWTEKECDLCMKQIGGGDSQSRCTLSKMCWKNATTEQMSGYSLAHQVLYLLIGINNDCGSVMDAHVARLDSQITLNGLLERLCSRVAKEIKCVETMNYPSTLRDLFMEQVGICGYAGFLSLCQPKYLQKILSWQAPNGCFHKFNEEVIAPENFDPNRYGHYRRKRSEQALSTGPDACLSHRTSVALFALSSFMTLYMETLYGDSDTLSTEI</sequence>
<feature type="chain" id="PRO_5020636531" description="Saposin B-type domain-containing protein" evidence="1">
    <location>
        <begin position="20"/>
        <end position="369"/>
    </location>
</feature>
<feature type="signal peptide" evidence="1">
    <location>
        <begin position="1"/>
        <end position="19"/>
    </location>
</feature>
<protein>
    <recommendedName>
        <fullName evidence="4">Saposin B-type domain-containing protein</fullName>
    </recommendedName>
</protein>
<dbReference type="Pfam" id="PF15882">
    <property type="entry name" value="DUF4735"/>
    <property type="match status" value="1"/>
</dbReference>
<evidence type="ECO:0000313" key="3">
    <source>
        <dbReference type="Proteomes" id="UP000308267"/>
    </source>
</evidence>
<comment type="caution">
    <text evidence="2">The sequence shown here is derived from an EMBL/GenBank/DDBJ whole genome shotgun (WGS) entry which is preliminary data.</text>
</comment>
<dbReference type="PANTHER" id="PTHR33539">
    <property type="entry name" value="UPF0764 PROTEIN C16ORF89"/>
    <property type="match status" value="1"/>
</dbReference>
<proteinExistence type="predicted"/>
<name>A0A4V6RGZ0_OPIFE</name>
<dbReference type="STRING" id="147828.A0A4V6RGZ0"/>
<gene>
    <name evidence="2" type="ORF">CRM22_006031</name>
</gene>
<dbReference type="AlphaFoldDB" id="A0A4V6RGZ0"/>
<evidence type="ECO:0000256" key="1">
    <source>
        <dbReference type="SAM" id="SignalP"/>
    </source>
</evidence>
<accession>A0A4V6RGZ0</accession>
<dbReference type="InterPro" id="IPR031751">
    <property type="entry name" value="DUF4735"/>
</dbReference>
<evidence type="ECO:0008006" key="4">
    <source>
        <dbReference type="Google" id="ProtNLM"/>
    </source>
</evidence>
<dbReference type="GO" id="GO:0016020">
    <property type="term" value="C:membrane"/>
    <property type="evidence" value="ECO:0007669"/>
    <property type="project" value="TreeGrafter"/>
</dbReference>
<reference evidence="2 3" key="1">
    <citation type="journal article" date="2019" name="BMC Genomics">
        <title>New insights from Opisthorchis felineus genome: update on genomics of the epidemiologically important liver flukes.</title>
        <authorList>
            <person name="Ershov N.I."/>
            <person name="Mordvinov V.A."/>
            <person name="Prokhortchouk E.B."/>
            <person name="Pakharukova M.Y."/>
            <person name="Gunbin K.V."/>
            <person name="Ustyantsev K."/>
            <person name="Genaev M.A."/>
            <person name="Blinov A.G."/>
            <person name="Mazur A."/>
            <person name="Boulygina E."/>
            <person name="Tsygankova S."/>
            <person name="Khrameeva E."/>
            <person name="Chekanov N."/>
            <person name="Fan G."/>
            <person name="Xiao A."/>
            <person name="Zhang H."/>
            <person name="Xu X."/>
            <person name="Yang H."/>
            <person name="Solovyev V."/>
            <person name="Lee S.M."/>
            <person name="Liu X."/>
            <person name="Afonnikov D.A."/>
            <person name="Skryabin K.G."/>
        </authorList>
    </citation>
    <scope>NUCLEOTIDE SEQUENCE [LARGE SCALE GENOMIC DNA]</scope>
    <source>
        <strain evidence="2">AK-0245</strain>
        <tissue evidence="2">Whole organism</tissue>
    </source>
</reference>
<dbReference type="EMBL" id="SJOL01006496">
    <property type="protein sequence ID" value="TGZ65134.1"/>
    <property type="molecule type" value="Genomic_DNA"/>
</dbReference>
<keyword evidence="1" id="KW-0732">Signal</keyword>
<organism evidence="2 3">
    <name type="scientific">Opisthorchis felineus</name>
    <dbReference type="NCBI Taxonomy" id="147828"/>
    <lineage>
        <taxon>Eukaryota</taxon>
        <taxon>Metazoa</taxon>
        <taxon>Spiralia</taxon>
        <taxon>Lophotrochozoa</taxon>
        <taxon>Platyhelminthes</taxon>
        <taxon>Trematoda</taxon>
        <taxon>Digenea</taxon>
        <taxon>Opisthorchiida</taxon>
        <taxon>Opisthorchiata</taxon>
        <taxon>Opisthorchiidae</taxon>
        <taxon>Opisthorchis</taxon>
    </lineage>
</organism>
<evidence type="ECO:0000313" key="2">
    <source>
        <dbReference type="EMBL" id="TGZ65134.1"/>
    </source>
</evidence>
<dbReference type="PANTHER" id="PTHR33539:SF1">
    <property type="entry name" value="UPF0764 PROTEIN C16ORF89"/>
    <property type="match status" value="1"/>
</dbReference>
<dbReference type="GO" id="GO:0005829">
    <property type="term" value="C:cytosol"/>
    <property type="evidence" value="ECO:0007669"/>
    <property type="project" value="TreeGrafter"/>
</dbReference>
<dbReference type="Proteomes" id="UP000308267">
    <property type="component" value="Unassembled WGS sequence"/>
</dbReference>
<keyword evidence="3" id="KW-1185">Reference proteome</keyword>
<dbReference type="OrthoDB" id="5949187at2759"/>